<evidence type="ECO:0000313" key="3">
    <source>
        <dbReference type="Proteomes" id="UP000596661"/>
    </source>
</evidence>
<protein>
    <submittedName>
        <fullName evidence="2">Uncharacterized protein</fullName>
    </submittedName>
</protein>
<accession>A0A803NSP6</accession>
<dbReference type="EMBL" id="UZAU01000089">
    <property type="status" value="NOT_ANNOTATED_CDS"/>
    <property type="molecule type" value="Genomic_DNA"/>
</dbReference>
<dbReference type="EnsemblPlants" id="evm.model.02.121">
    <property type="protein sequence ID" value="cds.evm.model.02.121"/>
    <property type="gene ID" value="evm.TU.02.121"/>
</dbReference>
<feature type="compositionally biased region" description="Polar residues" evidence="1">
    <location>
        <begin position="20"/>
        <end position="29"/>
    </location>
</feature>
<sequence>MEEEVFQTIEEAIVEIPLHGQQTQGSYNTSRDDANNHRGRGHPRRGRWTTKTYLSIVPKVKSCCSSMLLQFDKSFLGPTSFNTPPSIPLAEHLYKP</sequence>
<feature type="compositionally biased region" description="Basic residues" evidence="1">
    <location>
        <begin position="37"/>
        <end position="47"/>
    </location>
</feature>
<keyword evidence="3" id="KW-1185">Reference proteome</keyword>
<reference evidence="2" key="2">
    <citation type="submission" date="2021-03" db="UniProtKB">
        <authorList>
            <consortium name="EnsemblPlants"/>
        </authorList>
    </citation>
    <scope>IDENTIFICATION</scope>
</reference>
<dbReference type="Proteomes" id="UP000596661">
    <property type="component" value="Chromosome 2"/>
</dbReference>
<organism evidence="2 3">
    <name type="scientific">Cannabis sativa</name>
    <name type="common">Hemp</name>
    <name type="synonym">Marijuana</name>
    <dbReference type="NCBI Taxonomy" id="3483"/>
    <lineage>
        <taxon>Eukaryota</taxon>
        <taxon>Viridiplantae</taxon>
        <taxon>Streptophyta</taxon>
        <taxon>Embryophyta</taxon>
        <taxon>Tracheophyta</taxon>
        <taxon>Spermatophyta</taxon>
        <taxon>Magnoliopsida</taxon>
        <taxon>eudicotyledons</taxon>
        <taxon>Gunneridae</taxon>
        <taxon>Pentapetalae</taxon>
        <taxon>rosids</taxon>
        <taxon>fabids</taxon>
        <taxon>Rosales</taxon>
        <taxon>Cannabaceae</taxon>
        <taxon>Cannabis</taxon>
    </lineage>
</organism>
<evidence type="ECO:0000256" key="1">
    <source>
        <dbReference type="SAM" id="MobiDB-lite"/>
    </source>
</evidence>
<dbReference type="AlphaFoldDB" id="A0A803NSP6"/>
<reference evidence="2" key="1">
    <citation type="submission" date="2018-11" db="EMBL/GenBank/DDBJ databases">
        <authorList>
            <person name="Grassa J C."/>
        </authorList>
    </citation>
    <scope>NUCLEOTIDE SEQUENCE [LARGE SCALE GENOMIC DNA]</scope>
</reference>
<evidence type="ECO:0000313" key="2">
    <source>
        <dbReference type="EnsemblPlants" id="cds.evm.model.02.121"/>
    </source>
</evidence>
<name>A0A803NSP6_CANSA</name>
<feature type="region of interest" description="Disordered" evidence="1">
    <location>
        <begin position="17"/>
        <end position="47"/>
    </location>
</feature>
<dbReference type="Gramene" id="evm.model.02.121">
    <property type="protein sequence ID" value="cds.evm.model.02.121"/>
    <property type="gene ID" value="evm.TU.02.121"/>
</dbReference>
<proteinExistence type="predicted"/>